<evidence type="ECO:0000259" key="6">
    <source>
        <dbReference type="PROSITE" id="PS50850"/>
    </source>
</evidence>
<dbReference type="Gene3D" id="1.20.1250.20">
    <property type="entry name" value="MFS general substrate transporter like domains"/>
    <property type="match status" value="2"/>
</dbReference>
<protein>
    <submittedName>
        <fullName evidence="7">MFS transporter</fullName>
    </submittedName>
</protein>
<evidence type="ECO:0000313" key="8">
    <source>
        <dbReference type="Proteomes" id="UP000275256"/>
    </source>
</evidence>
<feature type="transmembrane region" description="Helical" evidence="5">
    <location>
        <begin position="99"/>
        <end position="118"/>
    </location>
</feature>
<keyword evidence="8" id="KW-1185">Reference proteome</keyword>
<evidence type="ECO:0000256" key="1">
    <source>
        <dbReference type="ARBA" id="ARBA00004651"/>
    </source>
</evidence>
<name>A0A3M0GAA9_9ACTN</name>
<dbReference type="InterPro" id="IPR020846">
    <property type="entry name" value="MFS_dom"/>
</dbReference>
<evidence type="ECO:0000256" key="2">
    <source>
        <dbReference type="ARBA" id="ARBA00022692"/>
    </source>
</evidence>
<dbReference type="GO" id="GO:0022857">
    <property type="term" value="F:transmembrane transporter activity"/>
    <property type="evidence" value="ECO:0007669"/>
    <property type="project" value="InterPro"/>
</dbReference>
<dbReference type="RefSeq" id="WP_121899763.1">
    <property type="nucleotide sequence ID" value="NZ_REFW01000001.1"/>
</dbReference>
<evidence type="ECO:0000256" key="5">
    <source>
        <dbReference type="SAM" id="Phobius"/>
    </source>
</evidence>
<accession>A0A3M0GAA9</accession>
<proteinExistence type="predicted"/>
<dbReference type="CDD" id="cd17393">
    <property type="entry name" value="MFS_MosC_like"/>
    <property type="match status" value="1"/>
</dbReference>
<feature type="transmembrane region" description="Helical" evidence="5">
    <location>
        <begin position="46"/>
        <end position="66"/>
    </location>
</feature>
<dbReference type="PROSITE" id="PS50850">
    <property type="entry name" value="MFS"/>
    <property type="match status" value="1"/>
</dbReference>
<organism evidence="7 8">
    <name type="scientific">Tessaracoccus antarcticus</name>
    <dbReference type="NCBI Taxonomy" id="2479848"/>
    <lineage>
        <taxon>Bacteria</taxon>
        <taxon>Bacillati</taxon>
        <taxon>Actinomycetota</taxon>
        <taxon>Actinomycetes</taxon>
        <taxon>Propionibacteriales</taxon>
        <taxon>Propionibacteriaceae</taxon>
        <taxon>Tessaracoccus</taxon>
    </lineage>
</organism>
<evidence type="ECO:0000256" key="3">
    <source>
        <dbReference type="ARBA" id="ARBA00022989"/>
    </source>
</evidence>
<feature type="transmembrane region" description="Helical" evidence="5">
    <location>
        <begin position="214"/>
        <end position="231"/>
    </location>
</feature>
<feature type="domain" description="Major facilitator superfamily (MFS) profile" evidence="6">
    <location>
        <begin position="213"/>
        <end position="401"/>
    </location>
</feature>
<dbReference type="SUPFAM" id="SSF103473">
    <property type="entry name" value="MFS general substrate transporter"/>
    <property type="match status" value="1"/>
</dbReference>
<comment type="subcellular location">
    <subcellularLocation>
        <location evidence="1">Cell membrane</location>
        <topology evidence="1">Multi-pass membrane protein</topology>
    </subcellularLocation>
</comment>
<evidence type="ECO:0000256" key="4">
    <source>
        <dbReference type="ARBA" id="ARBA00023136"/>
    </source>
</evidence>
<feature type="transmembrane region" description="Helical" evidence="5">
    <location>
        <begin position="342"/>
        <end position="362"/>
    </location>
</feature>
<gene>
    <name evidence="7" type="ORF">EAX62_00640</name>
</gene>
<dbReference type="InterPro" id="IPR011701">
    <property type="entry name" value="MFS"/>
</dbReference>
<dbReference type="InterPro" id="IPR051788">
    <property type="entry name" value="MFS_Transporter"/>
</dbReference>
<feature type="transmembrane region" description="Helical" evidence="5">
    <location>
        <begin position="12"/>
        <end position="34"/>
    </location>
</feature>
<dbReference type="EMBL" id="REFW01000001">
    <property type="protein sequence ID" value="RMB61217.1"/>
    <property type="molecule type" value="Genomic_DNA"/>
</dbReference>
<keyword evidence="4 5" id="KW-0472">Membrane</keyword>
<feature type="transmembrane region" description="Helical" evidence="5">
    <location>
        <begin position="139"/>
        <end position="158"/>
    </location>
</feature>
<feature type="transmembrane region" description="Helical" evidence="5">
    <location>
        <begin position="284"/>
        <end position="303"/>
    </location>
</feature>
<dbReference type="InterPro" id="IPR036259">
    <property type="entry name" value="MFS_trans_sf"/>
</dbReference>
<dbReference type="Pfam" id="PF07690">
    <property type="entry name" value="MFS_1"/>
    <property type="match status" value="1"/>
</dbReference>
<dbReference type="Proteomes" id="UP000275256">
    <property type="component" value="Unassembled WGS sequence"/>
</dbReference>
<feature type="transmembrane region" description="Helical" evidence="5">
    <location>
        <begin position="73"/>
        <end position="93"/>
    </location>
</feature>
<reference evidence="7 8" key="1">
    <citation type="submission" date="2018-10" db="EMBL/GenBank/DDBJ databases">
        <title>Tessaracoccus antarcticuss sp. nov., isolated from sediment.</title>
        <authorList>
            <person name="Zhou L.Y."/>
            <person name="Du Z.J."/>
        </authorList>
    </citation>
    <scope>NUCLEOTIDE SEQUENCE [LARGE SCALE GENOMIC DNA]</scope>
    <source>
        <strain evidence="7 8">JDX10</strain>
    </source>
</reference>
<dbReference type="PANTHER" id="PTHR23514">
    <property type="entry name" value="BYPASS OF STOP CODON PROTEIN 6"/>
    <property type="match status" value="1"/>
</dbReference>
<feature type="transmembrane region" description="Helical" evidence="5">
    <location>
        <begin position="164"/>
        <end position="186"/>
    </location>
</feature>
<keyword evidence="3 5" id="KW-1133">Transmembrane helix</keyword>
<dbReference type="PANTHER" id="PTHR23514:SF13">
    <property type="entry name" value="INNER MEMBRANE PROTEIN YBJJ"/>
    <property type="match status" value="1"/>
</dbReference>
<sequence length="401" mass="41882">MPAVVSPEARRARWGVIALFWLNGVAWASILPRYPEIKQALGLSDTFWGVSVGIGPIGGLVAGLFTARLMRRFNSAVVAVASLVLYIAMLNVIGNAPVAAVFAVGVFLMAAFDALTDISMNAHGLRVQKLYGRSILNSFHGWWSIGAVCGGFLGSAAAQWHVPIWLQCLVATVVFATMALASKALLLRTPDHTELDDVAVEASRTAPRRIPSPILIRLVALGLLGASAGLIEDTGATWGAVYMDRAFVVTPFLAGMAFVALQGAQMVGRFTGDALVNRLGSRPALMQGGAIAALGMAAAVAFPSPAATLIGFACAGWGVATAIPSAMHAADELPGMRTGSGLTIVTWMMRLGFFTGPPLIGLLADATALRWALLVVPACALVMLLLTPALKPLHSKPHGNV</sequence>
<keyword evidence="2 5" id="KW-0812">Transmembrane</keyword>
<dbReference type="GO" id="GO:0005886">
    <property type="term" value="C:plasma membrane"/>
    <property type="evidence" value="ECO:0007669"/>
    <property type="project" value="UniProtKB-SubCell"/>
</dbReference>
<evidence type="ECO:0000313" key="7">
    <source>
        <dbReference type="EMBL" id="RMB61217.1"/>
    </source>
</evidence>
<dbReference type="OrthoDB" id="151222at2"/>
<comment type="caution">
    <text evidence="7">The sequence shown here is derived from an EMBL/GenBank/DDBJ whole genome shotgun (WGS) entry which is preliminary data.</text>
</comment>
<feature type="transmembrane region" description="Helical" evidence="5">
    <location>
        <begin position="246"/>
        <end position="264"/>
    </location>
</feature>
<dbReference type="AlphaFoldDB" id="A0A3M0GAA9"/>
<feature type="transmembrane region" description="Helical" evidence="5">
    <location>
        <begin position="368"/>
        <end position="386"/>
    </location>
</feature>